<proteinExistence type="predicted"/>
<evidence type="ECO:0000313" key="2">
    <source>
        <dbReference type="WBParaSite" id="nRc.2.0.1.t29048-RA"/>
    </source>
</evidence>
<name>A0A915JSG6_ROMCU</name>
<keyword evidence="1" id="KW-1185">Reference proteome</keyword>
<protein>
    <submittedName>
        <fullName evidence="2">Uncharacterized protein</fullName>
    </submittedName>
</protein>
<evidence type="ECO:0000313" key="1">
    <source>
        <dbReference type="Proteomes" id="UP000887565"/>
    </source>
</evidence>
<sequence>MAIGDETSDLDVFATTWPMTTERWKILIHDPNTLMSIRRKKNIYQNAKKLEKGEKINVDKK</sequence>
<reference evidence="2" key="1">
    <citation type="submission" date="2022-11" db="UniProtKB">
        <authorList>
            <consortium name="WormBaseParasite"/>
        </authorList>
    </citation>
    <scope>IDENTIFICATION</scope>
</reference>
<accession>A0A915JSG6</accession>
<organism evidence="1 2">
    <name type="scientific">Romanomermis culicivorax</name>
    <name type="common">Nematode worm</name>
    <dbReference type="NCBI Taxonomy" id="13658"/>
    <lineage>
        <taxon>Eukaryota</taxon>
        <taxon>Metazoa</taxon>
        <taxon>Ecdysozoa</taxon>
        <taxon>Nematoda</taxon>
        <taxon>Enoplea</taxon>
        <taxon>Dorylaimia</taxon>
        <taxon>Mermithida</taxon>
        <taxon>Mermithoidea</taxon>
        <taxon>Mermithidae</taxon>
        <taxon>Romanomermis</taxon>
    </lineage>
</organism>
<dbReference type="AlphaFoldDB" id="A0A915JSG6"/>
<dbReference type="WBParaSite" id="nRc.2.0.1.t29048-RA">
    <property type="protein sequence ID" value="nRc.2.0.1.t29048-RA"/>
    <property type="gene ID" value="nRc.2.0.1.g29048"/>
</dbReference>
<dbReference type="Proteomes" id="UP000887565">
    <property type="component" value="Unplaced"/>
</dbReference>